<accession>A0A6N3CHQ0</accession>
<dbReference type="GO" id="GO:0004315">
    <property type="term" value="F:3-oxoacyl-[acyl-carrier-protein] synthase activity"/>
    <property type="evidence" value="ECO:0007669"/>
    <property type="project" value="InterPro"/>
</dbReference>
<feature type="domain" description="Beta-ketoacyl-[acyl-carrier-protein] synthase III N-terminal" evidence="4">
    <location>
        <begin position="111"/>
        <end position="197"/>
    </location>
</feature>
<dbReference type="SUPFAM" id="SSF53901">
    <property type="entry name" value="Thiolase-like"/>
    <property type="match status" value="2"/>
</dbReference>
<proteinExistence type="predicted"/>
<gene>
    <name evidence="5" type="primary">fabH</name>
    <name evidence="5" type="ORF">PGLFYP46_00351</name>
</gene>
<dbReference type="InterPro" id="IPR013751">
    <property type="entry name" value="ACP_syn_III_N"/>
</dbReference>
<reference evidence="5" key="1">
    <citation type="submission" date="2019-11" db="EMBL/GenBank/DDBJ databases">
        <authorList>
            <person name="Feng L."/>
        </authorList>
    </citation>
    <scope>NUCLEOTIDE SEQUENCE</scope>
    <source>
        <strain evidence="5">PgorbachiiLFYP46</strain>
    </source>
</reference>
<evidence type="ECO:0000259" key="3">
    <source>
        <dbReference type="Pfam" id="PF08541"/>
    </source>
</evidence>
<feature type="domain" description="Beta-ketoacyl-[acyl-carrier-protein] synthase III C-terminal" evidence="3">
    <location>
        <begin position="245"/>
        <end position="332"/>
    </location>
</feature>
<name>A0A6N3CHQ0_9FIRM</name>
<dbReference type="AlphaFoldDB" id="A0A6N3CHQ0"/>
<dbReference type="EC" id="2.3.1.180" evidence="5"/>
<dbReference type="Pfam" id="PF08545">
    <property type="entry name" value="ACP_syn_III"/>
    <property type="match status" value="1"/>
</dbReference>
<organism evidence="5">
    <name type="scientific">Peptoniphilus gorbachii</name>
    <dbReference type="NCBI Taxonomy" id="411567"/>
    <lineage>
        <taxon>Bacteria</taxon>
        <taxon>Bacillati</taxon>
        <taxon>Bacillota</taxon>
        <taxon>Tissierellia</taxon>
        <taxon>Tissierellales</taxon>
        <taxon>Peptoniphilaceae</taxon>
        <taxon>Peptoniphilus</taxon>
    </lineage>
</organism>
<evidence type="ECO:0000256" key="1">
    <source>
        <dbReference type="ARBA" id="ARBA00022679"/>
    </source>
</evidence>
<dbReference type="EMBL" id="CACRUP010000022">
    <property type="protein sequence ID" value="VYU14558.1"/>
    <property type="molecule type" value="Genomic_DNA"/>
</dbReference>
<dbReference type="Gene3D" id="3.40.47.10">
    <property type="match status" value="1"/>
</dbReference>
<dbReference type="PANTHER" id="PTHR34069">
    <property type="entry name" value="3-OXOACYL-[ACYL-CARRIER-PROTEIN] SYNTHASE 3"/>
    <property type="match status" value="1"/>
</dbReference>
<protein>
    <submittedName>
        <fullName evidence="5">3-oxoacyl-[acyl-carrier-protein] synthase 3</fullName>
        <ecNumber evidence="5">2.3.1.180</ecNumber>
    </submittedName>
</protein>
<dbReference type="PANTHER" id="PTHR34069:SF2">
    <property type="entry name" value="BETA-KETOACYL-[ACYL-CARRIER-PROTEIN] SYNTHASE III"/>
    <property type="match status" value="1"/>
</dbReference>
<dbReference type="GO" id="GO:0006633">
    <property type="term" value="P:fatty acid biosynthetic process"/>
    <property type="evidence" value="ECO:0007669"/>
    <property type="project" value="InterPro"/>
</dbReference>
<dbReference type="RefSeq" id="WP_071126442.1">
    <property type="nucleotide sequence ID" value="NZ_CACRUP010000022.1"/>
</dbReference>
<dbReference type="GO" id="GO:0033818">
    <property type="term" value="F:beta-ketoacyl-acyl-carrier-protein synthase III activity"/>
    <property type="evidence" value="ECO:0007669"/>
    <property type="project" value="UniProtKB-EC"/>
</dbReference>
<keyword evidence="1 5" id="KW-0808">Transferase</keyword>
<dbReference type="Pfam" id="PF08541">
    <property type="entry name" value="ACP_syn_III_C"/>
    <property type="match status" value="1"/>
</dbReference>
<evidence type="ECO:0000313" key="5">
    <source>
        <dbReference type="EMBL" id="VYU14558.1"/>
    </source>
</evidence>
<dbReference type="InterPro" id="IPR016039">
    <property type="entry name" value="Thiolase-like"/>
</dbReference>
<keyword evidence="2 5" id="KW-0012">Acyltransferase</keyword>
<dbReference type="InterPro" id="IPR013747">
    <property type="entry name" value="ACP_syn_III_C"/>
</dbReference>
<evidence type="ECO:0000256" key="2">
    <source>
        <dbReference type="ARBA" id="ARBA00023315"/>
    </source>
</evidence>
<sequence length="334" mass="36887">MNTEIKGIGIYLPKKVINSYEAEEMAGYSKHGLRNGLVKMITGVETRCYAGDNEYCSDIGYMAAKNAVKNSRLSVDDIDTLIFCSVTQDFAEPATANVIADKLKLKNAYVFDVKNGCNAFLQGMDIADSLIKTKKAKNVLIVSGEALSKWVKFDYLDKDELMVGSPVTLSLGDGGGAFVLGEGRSNKGILSSKFKSYPELWNNNVMWGGGVRFPRDVKKMYIPGTTKKLIEKQLNIRNDLIEDELKKVNWTIDDVDFFASTQAAKWLNKKIQEETGIDESKMSSVVEKWGNVACSNLPLVVYDAIKKEKIKEGSKVVFIGAAVGFSTCVITVQF</sequence>
<evidence type="ECO:0000259" key="4">
    <source>
        <dbReference type="Pfam" id="PF08545"/>
    </source>
</evidence>
<dbReference type="GO" id="GO:0044550">
    <property type="term" value="P:secondary metabolite biosynthetic process"/>
    <property type="evidence" value="ECO:0007669"/>
    <property type="project" value="TreeGrafter"/>
</dbReference>
<dbReference type="CDD" id="cd00830">
    <property type="entry name" value="KAS_III"/>
    <property type="match status" value="1"/>
</dbReference>